<gene>
    <name evidence="5" type="ORF">VZ94_05120</name>
</gene>
<sequence>MSQITLTRELALRIGLAARVLPDTNAKRLLTVLSSCIEAPLTDSKVAAIDINTLKHAHQGEFSTVEDSLLKQALTILSNTGTNKILPATQSYQENDMPGSIRIAVASDDAINVNGHFGSCAWFFIYQVNAREARLIDIRTAEIPEGLIVDDKNVYRAEQIQDCKVLYVSSVGGPAAAKIVRLGIHPMKLAELQSIVDVIEQLQQVMSATPPPWLAKAMGLERPERFKFDEEATA</sequence>
<dbReference type="Gene3D" id="3.30.420.130">
    <property type="entry name" value="Dinitrogenase iron-molybdenum cofactor biosynthesis domain"/>
    <property type="match status" value="1"/>
</dbReference>
<dbReference type="CDD" id="cd00853">
    <property type="entry name" value="NifX"/>
    <property type="match status" value="1"/>
</dbReference>
<dbReference type="OrthoDB" id="9797941at2"/>
<organism evidence="5 6">
    <name type="scientific">Methylocucumis oryzae</name>
    <dbReference type="NCBI Taxonomy" id="1632867"/>
    <lineage>
        <taxon>Bacteria</taxon>
        <taxon>Pseudomonadati</taxon>
        <taxon>Pseudomonadota</taxon>
        <taxon>Gammaproteobacteria</taxon>
        <taxon>Methylococcales</taxon>
        <taxon>Methylococcaceae</taxon>
        <taxon>Methylocucumis</taxon>
    </lineage>
</organism>
<dbReference type="NCBIfam" id="TIGR02663">
    <property type="entry name" value="nifX"/>
    <property type="match status" value="1"/>
</dbReference>
<dbReference type="SUPFAM" id="SSF53146">
    <property type="entry name" value="Nitrogenase accessory factor-like"/>
    <property type="match status" value="1"/>
</dbReference>
<dbReference type="Gene3D" id="1.10.150.590">
    <property type="entry name" value="Dinitrogenase iron-molybdenum cofactor, N-terminal"/>
    <property type="match status" value="1"/>
</dbReference>
<dbReference type="PANTHER" id="PTHR33937:SF1">
    <property type="entry name" value="IRON-MOLIBDENUM COFACTOR PROCESSING PROTEIN"/>
    <property type="match status" value="1"/>
</dbReference>
<dbReference type="Pfam" id="PF02579">
    <property type="entry name" value="Nitro_FeMo-Co"/>
    <property type="match status" value="1"/>
</dbReference>
<feature type="domain" description="Dinitrogenase iron-molybdenum cofactor N-terminal" evidence="4">
    <location>
        <begin position="6"/>
        <end position="80"/>
    </location>
</feature>
<name>A0A0F3ILI3_9GAMM</name>
<dbReference type="Pfam" id="PF16844">
    <property type="entry name" value="DIMCO_N"/>
    <property type="match status" value="1"/>
</dbReference>
<proteinExistence type="inferred from homology"/>
<dbReference type="RefSeq" id="WP_045778418.1">
    <property type="nucleotide sequence ID" value="NZ_LAJX01000044.1"/>
</dbReference>
<dbReference type="PANTHER" id="PTHR33937">
    <property type="entry name" value="IRON-MOLYBDENUM PROTEIN-RELATED-RELATED"/>
    <property type="match status" value="1"/>
</dbReference>
<dbReference type="EMBL" id="LAJX01000044">
    <property type="protein sequence ID" value="KJV07378.1"/>
    <property type="molecule type" value="Genomic_DNA"/>
</dbReference>
<dbReference type="GO" id="GO:0009399">
    <property type="term" value="P:nitrogen fixation"/>
    <property type="evidence" value="ECO:0007669"/>
    <property type="project" value="InterPro"/>
</dbReference>
<dbReference type="GO" id="GO:0051540">
    <property type="term" value="F:metal cluster binding"/>
    <property type="evidence" value="ECO:0007669"/>
    <property type="project" value="InterPro"/>
</dbReference>
<protein>
    <submittedName>
        <fullName evidence="5">Dinitrogenase iron-molybdenum cofactor biosynthesis protein</fullName>
    </submittedName>
</protein>
<dbReference type="InterPro" id="IPR031763">
    <property type="entry name" value="NafY_N"/>
</dbReference>
<accession>A0A0F3ILI3</accession>
<evidence type="ECO:0000313" key="6">
    <source>
        <dbReference type="Proteomes" id="UP000033684"/>
    </source>
</evidence>
<evidence type="ECO:0000256" key="1">
    <source>
        <dbReference type="ARBA" id="ARBA00010285"/>
    </source>
</evidence>
<dbReference type="InterPro" id="IPR051840">
    <property type="entry name" value="NifX/NifY_domain"/>
</dbReference>
<dbReference type="InterPro" id="IPR003731">
    <property type="entry name" value="Di-Nase_FeMo-co_biosynth"/>
</dbReference>
<dbReference type="InterPro" id="IPR034169">
    <property type="entry name" value="NifX-like"/>
</dbReference>
<comment type="caution">
    <text evidence="5">The sequence shown here is derived from an EMBL/GenBank/DDBJ whole genome shotgun (WGS) entry which is preliminary data.</text>
</comment>
<reference evidence="6" key="1">
    <citation type="submission" date="2015-03" db="EMBL/GenBank/DDBJ databases">
        <title>Draft genome sequence of a novel methanotroph (Sn10-6) isolated from flooded ricefield rhizosphere in India.</title>
        <authorList>
            <person name="Pandit P.S."/>
            <person name="Pore S.D."/>
            <person name="Arora P."/>
            <person name="Kapse N.G."/>
            <person name="Dhakephalkar P.K."/>
            <person name="Rahalkar M.C."/>
        </authorList>
    </citation>
    <scope>NUCLEOTIDE SEQUENCE [LARGE SCALE GENOMIC DNA]</scope>
    <source>
        <strain evidence="6">Sn10-6</strain>
    </source>
</reference>
<evidence type="ECO:0000256" key="2">
    <source>
        <dbReference type="ARBA" id="ARBA00023231"/>
    </source>
</evidence>
<evidence type="ECO:0000259" key="3">
    <source>
        <dbReference type="Pfam" id="PF02579"/>
    </source>
</evidence>
<comment type="similarity">
    <text evidence="1">Belongs to the NifX/NifY family.</text>
</comment>
<feature type="domain" description="Dinitrogenase iron-molybdenum cofactor biosynthesis" evidence="3">
    <location>
        <begin position="112"/>
        <end position="204"/>
    </location>
</feature>
<keyword evidence="6" id="KW-1185">Reference proteome</keyword>
<keyword evidence="2" id="KW-0535">Nitrogen fixation</keyword>
<dbReference type="AlphaFoldDB" id="A0A0F3ILI3"/>
<evidence type="ECO:0000259" key="4">
    <source>
        <dbReference type="Pfam" id="PF16844"/>
    </source>
</evidence>
<reference evidence="5 6" key="2">
    <citation type="journal article" date="2016" name="Microb. Ecol.">
        <title>Genome Characteristics of a Novel Type I Methanotroph (Sn10-6) Isolated from a Flooded Indian Rice Field.</title>
        <authorList>
            <person name="Rahalkar M.C."/>
            <person name="Pandit P.S."/>
            <person name="Dhakephalkar P.K."/>
            <person name="Pore S."/>
            <person name="Arora P."/>
            <person name="Kapse N."/>
        </authorList>
    </citation>
    <scope>NUCLEOTIDE SEQUENCE [LARGE SCALE GENOMIC DNA]</scope>
    <source>
        <strain evidence="5 6">Sn10-6</strain>
    </source>
</reference>
<dbReference type="InterPro" id="IPR013480">
    <property type="entry name" value="NifX"/>
</dbReference>
<evidence type="ECO:0000313" key="5">
    <source>
        <dbReference type="EMBL" id="KJV07378.1"/>
    </source>
</evidence>
<dbReference type="InterPro" id="IPR036105">
    <property type="entry name" value="DiNase_FeMo-co_biosyn_sf"/>
</dbReference>
<dbReference type="InterPro" id="IPR038127">
    <property type="entry name" value="NafY_N_sf"/>
</dbReference>
<dbReference type="Proteomes" id="UP000033684">
    <property type="component" value="Unassembled WGS sequence"/>
</dbReference>